<dbReference type="NCBIfam" id="NF008712">
    <property type="entry name" value="PRK11715.1-1"/>
    <property type="match status" value="1"/>
</dbReference>
<keyword evidence="1" id="KW-0472">Membrane</keyword>
<dbReference type="GO" id="GO:0005886">
    <property type="term" value="C:plasma membrane"/>
    <property type="evidence" value="ECO:0007669"/>
    <property type="project" value="TreeGrafter"/>
</dbReference>
<proteinExistence type="predicted"/>
<reference evidence="2 3" key="1">
    <citation type="submission" date="2017-06" db="EMBL/GenBank/DDBJ databases">
        <authorList>
            <consortium name="Pathogen Informatics"/>
        </authorList>
    </citation>
    <scope>NUCLEOTIDE SEQUENCE [LARGE SCALE GENOMIC DNA]</scope>
    <source>
        <strain evidence="2 3">NCTC12149</strain>
    </source>
</reference>
<feature type="transmembrane region" description="Helical" evidence="1">
    <location>
        <begin position="467"/>
        <end position="487"/>
    </location>
</feature>
<dbReference type="RefSeq" id="WP_093098440.1">
    <property type="nucleotide sequence ID" value="NZ_FNGK01000002.1"/>
</dbReference>
<dbReference type="PIRSF" id="PIRSF004548">
    <property type="entry name" value="CreD"/>
    <property type="match status" value="1"/>
</dbReference>
<feature type="transmembrane region" description="Helical" evidence="1">
    <location>
        <begin position="443"/>
        <end position="461"/>
    </location>
</feature>
<feature type="transmembrane region" description="Helical" evidence="1">
    <location>
        <begin position="363"/>
        <end position="381"/>
    </location>
</feature>
<dbReference type="PANTHER" id="PTHR30092">
    <property type="entry name" value="INNER MEMBRANE PROTEIN CRED"/>
    <property type="match status" value="1"/>
</dbReference>
<dbReference type="Pfam" id="PF06123">
    <property type="entry name" value="CreD"/>
    <property type="match status" value="1"/>
</dbReference>
<dbReference type="InterPro" id="IPR010364">
    <property type="entry name" value="Uncharacterised_IM_CreD"/>
</dbReference>
<evidence type="ECO:0000313" key="2">
    <source>
        <dbReference type="EMBL" id="SNV54823.1"/>
    </source>
</evidence>
<gene>
    <name evidence="2" type="primary">creD</name>
    <name evidence="2" type="ORF">SAMEA4412673_03132</name>
</gene>
<evidence type="ECO:0000313" key="3">
    <source>
        <dbReference type="Proteomes" id="UP000215355"/>
    </source>
</evidence>
<dbReference type="AlphaFoldDB" id="A0AAJ5C1D7"/>
<keyword evidence="1" id="KW-0812">Transmembrane</keyword>
<feature type="transmembrane region" description="Helical" evidence="1">
    <location>
        <begin position="388"/>
        <end position="408"/>
    </location>
</feature>
<dbReference type="PANTHER" id="PTHR30092:SF0">
    <property type="entry name" value="INNER MEMBRANE PROTEIN CRED"/>
    <property type="match status" value="1"/>
</dbReference>
<dbReference type="EMBL" id="LT906468">
    <property type="protein sequence ID" value="SNV54823.1"/>
    <property type="molecule type" value="Genomic_DNA"/>
</dbReference>
<protein>
    <submittedName>
        <fullName evidence="2">Inner membrane protein CreD</fullName>
    </submittedName>
</protein>
<keyword evidence="1" id="KW-1133">Transmembrane helix</keyword>
<accession>A0AAJ5C1D7</accession>
<feature type="transmembrane region" description="Helical" evidence="1">
    <location>
        <begin position="26"/>
        <end position="47"/>
    </location>
</feature>
<dbReference type="KEGG" id="smiz:4412673_03132"/>
<name>A0AAJ5C1D7_9SPHI</name>
<evidence type="ECO:0000256" key="1">
    <source>
        <dbReference type="SAM" id="Phobius"/>
    </source>
</evidence>
<sequence>MENNSTNEGLENSSQKSLIEKITSSLVVKIFIIFFLMLILLIPLGLIGDLISERNNRETNVSTEIARKWGMDQVITSPIIAVPYEVVRERMKSDGEGTGTSTLVTTVVTEYAFMMADQTQITATVEPEPLKRGIYQAIVYTSKINVKGNFESFDFSKLKVLPTDLKWQDAKLVFGIQDVKGLSENPAFKWDGKSMEMGKYDLDIDLFKQNLTVDLPLENNEALNKSFEITFDLKGSISLNFLPLAKNTKINVNGNWANPSFNGNFLPDEREVAESFKANWTIPDFSRKQAQQWTGEPYKIYNFQNIDLSDEDAHPNEYAARTFPEPQSASTDNQLTANDYDMVQVNFLPQVDNYQKATRVTKYGALVIALTFVSLVFMEIIKKQRVHIIQYVLIGFAMVLFYALLLAISEHIGFNFAYLIAAIATIILISSFIKAITKDMKSALNFAAILALFYSFIFVLLQLRDYSLIVGTIGLFIILAVLMRISTKINWYQFEKQ</sequence>
<feature type="transmembrane region" description="Helical" evidence="1">
    <location>
        <begin position="414"/>
        <end position="436"/>
    </location>
</feature>
<dbReference type="Proteomes" id="UP000215355">
    <property type="component" value="Chromosome 1"/>
</dbReference>
<organism evidence="2 3">
    <name type="scientific">Sphingobacterium mizutaii</name>
    <dbReference type="NCBI Taxonomy" id="1010"/>
    <lineage>
        <taxon>Bacteria</taxon>
        <taxon>Pseudomonadati</taxon>
        <taxon>Bacteroidota</taxon>
        <taxon>Sphingobacteriia</taxon>
        <taxon>Sphingobacteriales</taxon>
        <taxon>Sphingobacteriaceae</taxon>
        <taxon>Sphingobacterium</taxon>
    </lineage>
</organism>